<name>A0A059BU61_EUCGR</name>
<feature type="non-terminal residue" evidence="1">
    <location>
        <position position="1"/>
    </location>
</feature>
<evidence type="ECO:0000313" key="1">
    <source>
        <dbReference type="EMBL" id="KCW69657.1"/>
    </source>
</evidence>
<sequence>NLMARQDMSELGFGKETEAEALVENESKRINGCQLMDRIYSYRKEHLLMLATPAKVLGKLKQRTMLFLFIRSTASVSSGEWKRKKRNVL</sequence>
<organism evidence="1">
    <name type="scientific">Eucalyptus grandis</name>
    <name type="common">Flooded gum</name>
    <dbReference type="NCBI Taxonomy" id="71139"/>
    <lineage>
        <taxon>Eukaryota</taxon>
        <taxon>Viridiplantae</taxon>
        <taxon>Streptophyta</taxon>
        <taxon>Embryophyta</taxon>
        <taxon>Tracheophyta</taxon>
        <taxon>Spermatophyta</taxon>
        <taxon>Magnoliopsida</taxon>
        <taxon>eudicotyledons</taxon>
        <taxon>Gunneridae</taxon>
        <taxon>Pentapetalae</taxon>
        <taxon>rosids</taxon>
        <taxon>malvids</taxon>
        <taxon>Myrtales</taxon>
        <taxon>Myrtaceae</taxon>
        <taxon>Myrtoideae</taxon>
        <taxon>Eucalypteae</taxon>
        <taxon>Eucalyptus</taxon>
    </lineage>
</organism>
<accession>A0A059BU61</accession>
<dbReference type="Gramene" id="KCW69657">
    <property type="protein sequence ID" value="KCW69657"/>
    <property type="gene ID" value="EUGRSUZ_F030602"/>
</dbReference>
<reference evidence="1" key="1">
    <citation type="submission" date="2013-07" db="EMBL/GenBank/DDBJ databases">
        <title>The genome of Eucalyptus grandis.</title>
        <authorList>
            <person name="Schmutz J."/>
            <person name="Hayes R."/>
            <person name="Myburg A."/>
            <person name="Tuskan G."/>
            <person name="Grattapaglia D."/>
            <person name="Rokhsar D.S."/>
        </authorList>
    </citation>
    <scope>NUCLEOTIDE SEQUENCE</scope>
    <source>
        <tissue evidence="1">Leaf extractions</tissue>
    </source>
</reference>
<gene>
    <name evidence="1" type="ORF">EUGRSUZ_F030602</name>
</gene>
<proteinExistence type="predicted"/>
<dbReference type="AlphaFoldDB" id="A0A059BU61"/>
<dbReference type="InParanoid" id="A0A059BU61"/>
<protein>
    <submittedName>
        <fullName evidence="1">Uncharacterized protein</fullName>
    </submittedName>
</protein>
<dbReference type="EMBL" id="KK198758">
    <property type="protein sequence ID" value="KCW69657.1"/>
    <property type="molecule type" value="Genomic_DNA"/>
</dbReference>